<keyword evidence="7" id="KW-0597">Phosphoprotein</keyword>
<dbReference type="GO" id="GO:0016567">
    <property type="term" value="P:protein ubiquitination"/>
    <property type="evidence" value="ECO:0007669"/>
    <property type="project" value="TreeGrafter"/>
</dbReference>
<evidence type="ECO:0000256" key="15">
    <source>
        <dbReference type="ARBA" id="ARBA00068523"/>
    </source>
</evidence>
<dbReference type="InterPro" id="IPR001607">
    <property type="entry name" value="Znf_UBP"/>
</dbReference>
<dbReference type="PANTHER" id="PTHR24007:SF7">
    <property type="entry name" value="BRCA1-ASSOCIATED PROTEIN"/>
    <property type="match status" value="1"/>
</dbReference>
<feature type="compositionally biased region" description="Low complexity" evidence="21">
    <location>
        <begin position="1312"/>
        <end position="1323"/>
    </location>
</feature>
<dbReference type="eggNOG" id="KOG2375">
    <property type="taxonomic scope" value="Eukaryota"/>
</dbReference>
<feature type="domain" description="RING-type" evidence="22">
    <location>
        <begin position="260"/>
        <end position="300"/>
    </location>
</feature>
<evidence type="ECO:0000256" key="6">
    <source>
        <dbReference type="ARBA" id="ARBA00022490"/>
    </source>
</evidence>
<feature type="compositionally biased region" description="Low complexity" evidence="21">
    <location>
        <begin position="950"/>
        <end position="968"/>
    </location>
</feature>
<feature type="domain" description="UBP-type" evidence="23">
    <location>
        <begin position="297"/>
        <end position="389"/>
    </location>
</feature>
<dbReference type="GO" id="GO:0008270">
    <property type="term" value="F:zinc ion binding"/>
    <property type="evidence" value="ECO:0007669"/>
    <property type="project" value="UniProtKB-KW"/>
</dbReference>
<dbReference type="InterPro" id="IPR025852">
    <property type="entry name" value="SM_dom_ATX"/>
</dbReference>
<feature type="region of interest" description="Disordered" evidence="21">
    <location>
        <begin position="1111"/>
        <end position="1341"/>
    </location>
</feature>
<evidence type="ECO:0000256" key="7">
    <source>
        <dbReference type="ARBA" id="ARBA00022553"/>
    </source>
</evidence>
<keyword evidence="11" id="KW-0833">Ubl conjugation pathway</keyword>
<dbReference type="PROSITE" id="PS50271">
    <property type="entry name" value="ZF_UBP"/>
    <property type="match status" value="1"/>
</dbReference>
<dbReference type="GO" id="GO:0008139">
    <property type="term" value="F:nuclear localization sequence binding"/>
    <property type="evidence" value="ECO:0007669"/>
    <property type="project" value="UniProtKB-ARBA"/>
</dbReference>
<protein>
    <recommendedName>
        <fullName evidence="15">BRCA1-associated protein</fullName>
        <ecNumber evidence="5">2.3.2.27</ecNumber>
    </recommendedName>
    <alternativeName>
        <fullName evidence="16">BRAP2</fullName>
    </alternativeName>
    <alternativeName>
        <fullName evidence="18">Impedes mitogenic signal propagation</fullName>
    </alternativeName>
    <alternativeName>
        <fullName evidence="17">RING-type E3 ubiquitin transferase BRAP2</fullName>
    </alternativeName>
</protein>
<comment type="pathway">
    <text evidence="3">Protein modification; protein ubiquitination.</text>
</comment>
<dbReference type="Pfam" id="PF07576">
    <property type="entry name" value="BRAP2"/>
    <property type="match status" value="1"/>
</dbReference>
<dbReference type="InterPro" id="IPR009818">
    <property type="entry name" value="PAM2_motif"/>
</dbReference>
<dbReference type="GO" id="GO:0005737">
    <property type="term" value="C:cytoplasm"/>
    <property type="evidence" value="ECO:0007669"/>
    <property type="project" value="UniProtKB-SubCell"/>
</dbReference>
<evidence type="ECO:0000256" key="20">
    <source>
        <dbReference type="SAM" id="Coils"/>
    </source>
</evidence>
<evidence type="ECO:0000256" key="4">
    <source>
        <dbReference type="ARBA" id="ARBA00007503"/>
    </source>
</evidence>
<dbReference type="PROSITE" id="PS52002">
    <property type="entry name" value="SM"/>
    <property type="match status" value="1"/>
</dbReference>
<dbReference type="SMART" id="SM00290">
    <property type="entry name" value="ZnF_UBP"/>
    <property type="match status" value="1"/>
</dbReference>
<dbReference type="CDD" id="cd00600">
    <property type="entry name" value="Sm_like"/>
    <property type="match status" value="1"/>
</dbReference>
<feature type="region of interest" description="Disordered" evidence="21">
    <location>
        <begin position="942"/>
        <end position="1093"/>
    </location>
</feature>
<dbReference type="Pfam" id="PF06741">
    <property type="entry name" value="LsmAD"/>
    <property type="match status" value="1"/>
</dbReference>
<evidence type="ECO:0000313" key="26">
    <source>
        <dbReference type="Proteomes" id="UP000028990"/>
    </source>
</evidence>
<dbReference type="EMBL" id="KN123762">
    <property type="protein sequence ID" value="KFO23569.1"/>
    <property type="molecule type" value="Genomic_DNA"/>
</dbReference>
<dbReference type="SMART" id="SM00184">
    <property type="entry name" value="RING"/>
    <property type="match status" value="1"/>
</dbReference>
<sequence>MSVSLIVIRLELAEHSPVPVGFGFSAVVGEMSDEEIKKKTLASAVACLEGKSPGDKAAIIHQHLGRREMTDVIIETMKSNPDTMEGKESSEASLPVQKNRDQNKECINVAPESPSKQLPDQISFFSGNPSVEIVHGIMHLYKTNKMTSLKEDVRRSAMLCILTVPATMTSHDLMKFVAPFNEVIEQMKIIRDSTPNQYMVLIKFSAQADADSFYMACNGRQFNSIEDDVCQLVYVERAEVLKSEDGASLPVMDLTELPKCTVCLERMDESVNGILTTLCNHSFHSQCLQRWDDTTCPVCRYCQTPEPVEENKCFECGVQENLWICLICGHIGCGRYVSRHAYKHFEETQHTYAMQLTNHRVWDYAGDNYVHRLVASKTDGKIVQYECEGDTCQEEKIDALQLEYSYLLTSQLESQRIYWENKIVRLEKDTAEEINNMKTKFKETIEKCDTLEHRLNDLLKEKQSMERKCTQLNTKVAKLTTELQEEQEMNKCLRANQVLLQNKLKEEERLLKETCDQKDLQITEIQEQLRDVMFYLEAQQQISHLPAEARQEIQEGQINIPMASASSPSSSGGNGKVPSRKGRNKRGKPCSKSPDPKPKIASKLMQADPLLLTVVNKNVLLSETVLKTMTKSNSCPISFDGIYANMRMVHILTSVVGSKCEVQVKNGGIYEGVFKTYSPKCDLVLDAAHEKSPESSSGPKREEIMESILFKCSDFVVVQFKDMDSSFARRDAFTDSAISAKVNGEHKEKDLEPWDAGELTASEELEALENDVSNGWDPNDMFRYNEENYGVVSTYDSSLSSYTVPLERDNSEEFLKREARANQLAEEIESSAQYKARVALENDDRSEEEKYTAVQRNSSERDGHGINTRENKYIPPGQRNREVISWGSGRQNSPRMGQPGSGCMPSRSTSHTADFNPNSGSDQRVVNGGKYFDQICVPWPSPCPSPSSRPPSRYQSGPNSLPPRAATPTRPPSRPPSRPSRPPSHPSAHGSPAPVSTMPKRMSSEGPPRMSPKAQRHPRNHRVSAGRGSISSGLEFVSPNPPSEATTPPVARTSPAGGTWSSVVSGVPRLSPKTHRPRSPRQNSIGSTASGSVLASPQAGIIPAEAVAMPIPAASPTPASPASNRAVTPSIEAKESRLQDQRQNSPAGNKENIKPSETSPPFSKAENKGISPVVSEHRKQIDDLKKFKNDFRLQPSSTSESMDQVLNKNREGEKSRDLIKEKIESSAKDSFIENSSSNCTSGSSKPSSPSISPSILSNTEHKRGPEVTSQGVQTSGPACKQEKDDKEEKKDAAEQVRKSTLNPNAKEFNPRSFSQPKPSTTPTSPRPQAQPSPSMVGHQPPTPVYTQPVCFAPNMMYPVPVSPGVQPLYPIPMTPMPVNQAKTYRAVPNMPQQRQDQHHQSTMMHPASAAGPPIVATPPAYSTQYVAYSPQQFPNQPLVQHVPHYQSQHPHVYSPVIQGNARMMAPPAHAQPALVSSSATQYGAHEQTHAMYACPKLPYNKETSPSFYFAISTGSLAQQYAHPNATLHPHTPHPQPSATPTGQQQSQHGGSHPAPSPVQHHQHQAAQALHLASPQQQSAIYHAGLAPTPPSMTPASNTQSPQNSFPAAQQTVFTIHPSHVQPAYTNPPHMAHVPQAHVQSGMVPSHPTAHAPMMLMTTQPPGGPQAALAQSALQPIPVSTTAHFPYMTHPSVQAHHQQQL</sequence>
<dbReference type="Pfam" id="PF14438">
    <property type="entry name" value="SM-ATX"/>
    <property type="match status" value="1"/>
</dbReference>
<evidence type="ECO:0000256" key="19">
    <source>
        <dbReference type="PROSITE-ProRule" id="PRU00502"/>
    </source>
</evidence>
<feature type="domain" description="Sm" evidence="24">
    <location>
        <begin position="647"/>
        <end position="724"/>
    </location>
</feature>
<accession>A0A091CVC7</accession>
<feature type="coiled-coil region" evidence="20">
    <location>
        <begin position="434"/>
        <end position="510"/>
    </location>
</feature>
<evidence type="ECO:0000256" key="17">
    <source>
        <dbReference type="ARBA" id="ARBA00079145"/>
    </source>
</evidence>
<comment type="function">
    <text evidence="14">Negatively regulates MAP kinase activation by limiting the formation of Raf/MEK complexes probably by inactivation of the KSR1 scaffold protein. Also acts as a Ras responsive E3 ubiquitin ligase that, on activation of Ras, is modified by auto-polyubiquitination resulting in the release of inhibition of Raf/MEK complex formation. May also act as a cytoplasmic retention protein with a role in regulating nuclear transport.</text>
</comment>
<evidence type="ECO:0000256" key="12">
    <source>
        <dbReference type="ARBA" id="ARBA00022833"/>
    </source>
</evidence>
<keyword evidence="9" id="KW-0479">Metal-binding</keyword>
<evidence type="ECO:0000256" key="11">
    <source>
        <dbReference type="ARBA" id="ARBA00022786"/>
    </source>
</evidence>
<dbReference type="PANTHER" id="PTHR24007">
    <property type="entry name" value="BRCA1-ASSOCIATED PROTEIN"/>
    <property type="match status" value="1"/>
</dbReference>
<organism evidence="25 26">
    <name type="scientific">Fukomys damarensis</name>
    <name type="common">Damaraland mole rat</name>
    <name type="synonym">Cryptomys damarensis</name>
    <dbReference type="NCBI Taxonomy" id="885580"/>
    <lineage>
        <taxon>Eukaryota</taxon>
        <taxon>Metazoa</taxon>
        <taxon>Chordata</taxon>
        <taxon>Craniata</taxon>
        <taxon>Vertebrata</taxon>
        <taxon>Euteleostomi</taxon>
        <taxon>Mammalia</taxon>
        <taxon>Eutheria</taxon>
        <taxon>Euarchontoglires</taxon>
        <taxon>Glires</taxon>
        <taxon>Rodentia</taxon>
        <taxon>Hystricomorpha</taxon>
        <taxon>Bathyergidae</taxon>
        <taxon>Fukomys</taxon>
    </lineage>
</organism>
<evidence type="ECO:0000256" key="9">
    <source>
        <dbReference type="ARBA" id="ARBA00022723"/>
    </source>
</evidence>
<feature type="compositionally biased region" description="Polar residues" evidence="21">
    <location>
        <begin position="906"/>
        <end position="924"/>
    </location>
</feature>
<dbReference type="EC" id="2.3.2.27" evidence="5"/>
<dbReference type="SUPFAM" id="SSF54928">
    <property type="entry name" value="RNA-binding domain, RBD"/>
    <property type="match status" value="1"/>
</dbReference>
<dbReference type="SUPFAM" id="SSF50182">
    <property type="entry name" value="Sm-like ribonucleoproteins"/>
    <property type="match status" value="1"/>
</dbReference>
<dbReference type="InterPro" id="IPR001841">
    <property type="entry name" value="Znf_RING"/>
</dbReference>
<dbReference type="FunFam" id="3.30.40.10:FF:000159">
    <property type="entry name" value="BRCA1-associated protein-like"/>
    <property type="match status" value="1"/>
</dbReference>
<evidence type="ECO:0000259" key="22">
    <source>
        <dbReference type="PROSITE" id="PS50089"/>
    </source>
</evidence>
<dbReference type="SMART" id="SM01272">
    <property type="entry name" value="LsmAD"/>
    <property type="match status" value="1"/>
</dbReference>
<comment type="subcellular location">
    <subcellularLocation>
        <location evidence="2">Cytoplasm</location>
    </subcellularLocation>
</comment>
<dbReference type="Pfam" id="PF13639">
    <property type="entry name" value="zf-RING_2"/>
    <property type="match status" value="1"/>
</dbReference>
<feature type="compositionally biased region" description="Basic and acidic residues" evidence="21">
    <location>
        <begin position="1208"/>
        <end position="1231"/>
    </location>
</feature>
<dbReference type="InterPro" id="IPR010920">
    <property type="entry name" value="LSM_dom_sf"/>
</dbReference>
<keyword evidence="12" id="KW-0862">Zinc</keyword>
<dbReference type="Pfam" id="PF02148">
    <property type="entry name" value="zf-UBP"/>
    <property type="match status" value="1"/>
</dbReference>
<feature type="region of interest" description="Disordered" evidence="21">
    <location>
        <begin position="562"/>
        <end position="600"/>
    </location>
</feature>
<feature type="compositionally biased region" description="Basic and acidic residues" evidence="21">
    <location>
        <begin position="839"/>
        <end position="851"/>
    </location>
</feature>
<evidence type="ECO:0000256" key="5">
    <source>
        <dbReference type="ARBA" id="ARBA00012483"/>
    </source>
</evidence>
<feature type="region of interest" description="Disordered" evidence="21">
    <location>
        <begin position="839"/>
        <end position="926"/>
    </location>
</feature>
<feature type="compositionally biased region" description="Basic residues" evidence="21">
    <location>
        <begin position="578"/>
        <end position="589"/>
    </location>
</feature>
<feature type="compositionally biased region" description="Basic and acidic residues" evidence="21">
    <location>
        <begin position="858"/>
        <end position="872"/>
    </location>
</feature>
<dbReference type="Proteomes" id="UP000028990">
    <property type="component" value="Unassembled WGS sequence"/>
</dbReference>
<comment type="similarity">
    <text evidence="4">Belongs to the ataxin-2 family.</text>
</comment>
<reference evidence="25 26" key="1">
    <citation type="submission" date="2013-11" db="EMBL/GenBank/DDBJ databases">
        <title>The Damaraland mole rat (Fukomys damarensis) genome and evolution of African mole rats.</title>
        <authorList>
            <person name="Gladyshev V.N."/>
            <person name="Fang X."/>
        </authorList>
    </citation>
    <scope>NUCLEOTIDE SEQUENCE [LARGE SCALE GENOMIC DNA]</scope>
    <source>
        <tissue evidence="25">Liver</tissue>
    </source>
</reference>
<dbReference type="InterPro" id="IPR034932">
    <property type="entry name" value="BRAP2_RRM"/>
</dbReference>
<feature type="compositionally biased region" description="Polar residues" evidence="21">
    <location>
        <begin position="1593"/>
        <end position="1606"/>
    </location>
</feature>
<dbReference type="Gene3D" id="3.30.40.10">
    <property type="entry name" value="Zinc/RING finger domain, C3HC4 (zinc finger)"/>
    <property type="match status" value="2"/>
</dbReference>
<keyword evidence="10 19" id="KW-0863">Zinc-finger</keyword>
<dbReference type="GO" id="GO:0007265">
    <property type="term" value="P:Ras protein signal transduction"/>
    <property type="evidence" value="ECO:0007669"/>
    <property type="project" value="TreeGrafter"/>
</dbReference>
<feature type="compositionally biased region" description="Low complexity" evidence="21">
    <location>
        <begin position="1542"/>
        <end position="1579"/>
    </location>
</feature>
<dbReference type="STRING" id="885580.ENSFDAP00000022574"/>
<dbReference type="SUPFAM" id="SSF57850">
    <property type="entry name" value="RING/U-box"/>
    <property type="match status" value="2"/>
</dbReference>
<feature type="compositionally biased region" description="Basic and acidic residues" evidence="21">
    <location>
        <begin position="1280"/>
        <end position="1297"/>
    </location>
</feature>
<evidence type="ECO:0000256" key="2">
    <source>
        <dbReference type="ARBA" id="ARBA00004496"/>
    </source>
</evidence>
<dbReference type="CDD" id="cd16457">
    <property type="entry name" value="RING-H2_BRAP2"/>
    <property type="match status" value="1"/>
</dbReference>
<feature type="compositionally biased region" description="Pro residues" evidence="21">
    <location>
        <begin position="969"/>
        <end position="985"/>
    </location>
</feature>
<dbReference type="InterPro" id="IPR035979">
    <property type="entry name" value="RBD_domain_sf"/>
</dbReference>
<evidence type="ECO:0000313" key="25">
    <source>
        <dbReference type="EMBL" id="KFO23569.1"/>
    </source>
</evidence>
<gene>
    <name evidence="25" type="ORF">H920_15142</name>
</gene>
<dbReference type="InterPro" id="IPR011422">
    <property type="entry name" value="BRAP2/ETP1_RRM"/>
</dbReference>
<dbReference type="FunFam" id="3.30.40.10:FF:000206">
    <property type="entry name" value="BRCA1-associated protein isoform X1"/>
    <property type="match status" value="1"/>
</dbReference>
<dbReference type="PROSITE" id="PS50089">
    <property type="entry name" value="ZF_RING_2"/>
    <property type="match status" value="1"/>
</dbReference>
<keyword evidence="6" id="KW-0963">Cytoplasm</keyword>
<feature type="region of interest" description="Disordered" evidence="21">
    <location>
        <begin position="1524"/>
        <end position="1606"/>
    </location>
</feature>
<evidence type="ECO:0000256" key="14">
    <source>
        <dbReference type="ARBA" id="ARBA00053069"/>
    </source>
</evidence>
<evidence type="ECO:0000256" key="21">
    <source>
        <dbReference type="SAM" id="MobiDB-lite"/>
    </source>
</evidence>
<dbReference type="CDD" id="cd12718">
    <property type="entry name" value="RRM_BRAP2"/>
    <property type="match status" value="1"/>
</dbReference>
<dbReference type="Pfam" id="PF07145">
    <property type="entry name" value="PAM2"/>
    <property type="match status" value="1"/>
</dbReference>
<dbReference type="GO" id="GO:0003723">
    <property type="term" value="F:RNA binding"/>
    <property type="evidence" value="ECO:0007669"/>
    <property type="project" value="InterPro"/>
</dbReference>
<evidence type="ECO:0000259" key="24">
    <source>
        <dbReference type="PROSITE" id="PS52002"/>
    </source>
</evidence>
<evidence type="ECO:0000256" key="10">
    <source>
        <dbReference type="ARBA" id="ARBA00022771"/>
    </source>
</evidence>
<evidence type="ECO:0000256" key="13">
    <source>
        <dbReference type="ARBA" id="ARBA00023054"/>
    </source>
</evidence>
<evidence type="ECO:0000256" key="18">
    <source>
        <dbReference type="ARBA" id="ARBA00080166"/>
    </source>
</evidence>
<feature type="compositionally biased region" description="Basic and acidic residues" evidence="21">
    <location>
        <begin position="1175"/>
        <end position="1191"/>
    </location>
</feature>
<evidence type="ECO:0000256" key="16">
    <source>
        <dbReference type="ARBA" id="ARBA00077777"/>
    </source>
</evidence>
<evidence type="ECO:0000256" key="8">
    <source>
        <dbReference type="ARBA" id="ARBA00022679"/>
    </source>
</evidence>
<proteinExistence type="inferred from homology"/>
<dbReference type="InterPro" id="IPR047243">
    <property type="entry name" value="RING-H2_BRAP2"/>
</dbReference>
<keyword evidence="8" id="KW-0808">Transferase</keyword>
<feature type="compositionally biased region" description="Basic residues" evidence="21">
    <location>
        <begin position="1014"/>
        <end position="1024"/>
    </location>
</feature>
<feature type="compositionally biased region" description="Polar residues" evidence="21">
    <location>
        <begin position="1194"/>
        <end position="1207"/>
    </location>
</feature>
<feature type="region of interest" description="Disordered" evidence="21">
    <location>
        <begin position="79"/>
        <end position="100"/>
    </location>
</feature>
<evidence type="ECO:0000256" key="1">
    <source>
        <dbReference type="ARBA" id="ARBA00000900"/>
    </source>
</evidence>
<evidence type="ECO:0000256" key="3">
    <source>
        <dbReference type="ARBA" id="ARBA00004906"/>
    </source>
</evidence>
<keyword evidence="26" id="KW-1185">Reference proteome</keyword>
<dbReference type="InterPro" id="IPR047575">
    <property type="entry name" value="Sm"/>
</dbReference>
<feature type="compositionally biased region" description="Polar residues" evidence="21">
    <location>
        <begin position="1080"/>
        <end position="1093"/>
    </location>
</feature>
<feature type="compositionally biased region" description="Low complexity" evidence="21">
    <location>
        <begin position="1232"/>
        <end position="1258"/>
    </location>
</feature>
<feature type="compositionally biased region" description="Polar residues" evidence="21">
    <location>
        <begin position="1267"/>
        <end position="1276"/>
    </location>
</feature>
<comment type="catalytic activity">
    <reaction evidence="1">
        <text>S-ubiquitinyl-[E2 ubiquitin-conjugating enzyme]-L-cysteine + [acceptor protein]-L-lysine = [E2 ubiquitin-conjugating enzyme]-L-cysteine + N(6)-ubiquitinyl-[acceptor protein]-L-lysine.</text>
        <dbReference type="EC" id="2.3.2.27"/>
    </reaction>
</comment>
<dbReference type="GO" id="GO:0061630">
    <property type="term" value="F:ubiquitin protein ligase activity"/>
    <property type="evidence" value="ECO:0007669"/>
    <property type="project" value="UniProtKB-EC"/>
</dbReference>
<dbReference type="InterPro" id="IPR009604">
    <property type="entry name" value="LsmAD_domain"/>
</dbReference>
<evidence type="ECO:0000259" key="23">
    <source>
        <dbReference type="PROSITE" id="PS50271"/>
    </source>
</evidence>
<dbReference type="InterPro" id="IPR013083">
    <property type="entry name" value="Znf_RING/FYVE/PHD"/>
</dbReference>
<keyword evidence="13 20" id="KW-0175">Coiled coil</keyword>
<name>A0A091CVC7_FUKDA</name>